<name>A0ABT2NPI9_9RHOB</name>
<dbReference type="SUPFAM" id="SSF53187">
    <property type="entry name" value="Zn-dependent exopeptidases"/>
    <property type="match status" value="1"/>
</dbReference>
<comment type="caution">
    <text evidence="1">The sequence shown here is derived from an EMBL/GenBank/DDBJ whole genome shotgun (WGS) entry which is preliminary data.</text>
</comment>
<dbReference type="Proteomes" id="UP001205601">
    <property type="component" value="Unassembled WGS sequence"/>
</dbReference>
<dbReference type="InterPro" id="IPR007709">
    <property type="entry name" value="N-FG_amidohydro"/>
</dbReference>
<organism evidence="1 2">
    <name type="scientific">Albidovulum sediminis</name>
    <dbReference type="NCBI Taxonomy" id="3066345"/>
    <lineage>
        <taxon>Bacteria</taxon>
        <taxon>Pseudomonadati</taxon>
        <taxon>Pseudomonadota</taxon>
        <taxon>Alphaproteobacteria</taxon>
        <taxon>Rhodobacterales</taxon>
        <taxon>Paracoccaceae</taxon>
        <taxon>Albidovulum</taxon>
    </lineage>
</organism>
<dbReference type="Gene3D" id="3.40.630.40">
    <property type="entry name" value="Zn-dependent exopeptidases"/>
    <property type="match status" value="1"/>
</dbReference>
<dbReference type="RefSeq" id="WP_261496740.1">
    <property type="nucleotide sequence ID" value="NZ_JAOCQF010000003.1"/>
</dbReference>
<gene>
    <name evidence="1" type="ORF">N5I32_15115</name>
</gene>
<dbReference type="EMBL" id="JAOCQF010000003">
    <property type="protein sequence ID" value="MCT8330848.1"/>
    <property type="molecule type" value="Genomic_DNA"/>
</dbReference>
<sequence length="286" mass="31085">MTPGPYRLTLPERRTTGVVFASPHSGSHYPRDFLARSVLSEKAIRSSEDAFVDVLLERVPGFGAPLLAAVAPRAFVDLNRASDELDPALVEGFRAPAHNPRVASGLGVVPRVVSGGRAIYSGKLPLHEVRSRISDWWHPYHDRLQILLDESRMRFGQAILIDVHSMPHEAMDSVTVPGRPRPEVVLGDRYGASASAAVVEAVDAAFARAGLRTVRNAPFAGAYIAQTYGRPARGQHVVQVEIDRSLYMNEAEIRPNGNFAGFQRILSGILAEIAAIGQAKDRLAAE</sequence>
<dbReference type="Pfam" id="PF05013">
    <property type="entry name" value="FGase"/>
    <property type="match status" value="1"/>
</dbReference>
<accession>A0ABT2NPI9</accession>
<keyword evidence="2" id="KW-1185">Reference proteome</keyword>
<proteinExistence type="predicted"/>
<reference evidence="2" key="1">
    <citation type="submission" date="2023-07" db="EMBL/GenBank/DDBJ databases">
        <title>Defluviimonas sediminis sp. nov., isolated from mangrove sediment.</title>
        <authorList>
            <person name="Liu L."/>
            <person name="Li J."/>
            <person name="Huang Y."/>
            <person name="Pan J."/>
            <person name="Li M."/>
        </authorList>
    </citation>
    <scope>NUCLEOTIDE SEQUENCE [LARGE SCALE GENOMIC DNA]</scope>
    <source>
        <strain evidence="2">FT324</strain>
    </source>
</reference>
<protein>
    <submittedName>
        <fullName evidence="1">N-formylglutamate amidohydrolase</fullName>
    </submittedName>
</protein>
<evidence type="ECO:0000313" key="2">
    <source>
        <dbReference type="Proteomes" id="UP001205601"/>
    </source>
</evidence>
<evidence type="ECO:0000313" key="1">
    <source>
        <dbReference type="EMBL" id="MCT8330848.1"/>
    </source>
</evidence>